<feature type="region of interest" description="Disordered" evidence="3">
    <location>
        <begin position="104"/>
        <end position="195"/>
    </location>
</feature>
<feature type="region of interest" description="Disordered" evidence="3">
    <location>
        <begin position="1"/>
        <end position="23"/>
    </location>
</feature>
<dbReference type="Proteomes" id="UP000886595">
    <property type="component" value="Unassembled WGS sequence"/>
</dbReference>
<dbReference type="EMBL" id="JAAMPC010000007">
    <property type="protein sequence ID" value="KAG2303054.1"/>
    <property type="molecule type" value="Genomic_DNA"/>
</dbReference>
<dbReference type="SUPFAM" id="SSF46785">
    <property type="entry name" value="Winged helix' DNA-binding domain"/>
    <property type="match status" value="1"/>
</dbReference>
<gene>
    <name evidence="5" type="ORF">Bca52824_031705</name>
</gene>
<evidence type="ECO:0000259" key="4">
    <source>
        <dbReference type="PROSITE" id="PS50961"/>
    </source>
</evidence>
<dbReference type="SMART" id="SM00715">
    <property type="entry name" value="LA"/>
    <property type="match status" value="1"/>
</dbReference>
<protein>
    <recommendedName>
        <fullName evidence="4">HTH La-type RNA-binding domain-containing protein</fullName>
    </recommendedName>
</protein>
<evidence type="ECO:0000313" key="6">
    <source>
        <dbReference type="Proteomes" id="UP000886595"/>
    </source>
</evidence>
<keyword evidence="1 2" id="KW-0694">RNA-binding</keyword>
<dbReference type="OrthoDB" id="340227at2759"/>
<accession>A0A8X7SFH8</accession>
<evidence type="ECO:0000256" key="2">
    <source>
        <dbReference type="PROSITE-ProRule" id="PRU00332"/>
    </source>
</evidence>
<reference evidence="5 6" key="1">
    <citation type="submission" date="2020-02" db="EMBL/GenBank/DDBJ databases">
        <authorList>
            <person name="Ma Q."/>
            <person name="Huang Y."/>
            <person name="Song X."/>
            <person name="Pei D."/>
        </authorList>
    </citation>
    <scope>NUCLEOTIDE SEQUENCE [LARGE SCALE GENOMIC DNA]</scope>
    <source>
        <strain evidence="5">Sxm20200214</strain>
        <tissue evidence="5">Leaf</tissue>
    </source>
</reference>
<evidence type="ECO:0000256" key="1">
    <source>
        <dbReference type="ARBA" id="ARBA00022884"/>
    </source>
</evidence>
<dbReference type="InterPro" id="IPR045180">
    <property type="entry name" value="La_dom_prot"/>
</dbReference>
<name>A0A8X7SFH8_BRACI</name>
<organism evidence="5 6">
    <name type="scientific">Brassica carinata</name>
    <name type="common">Ethiopian mustard</name>
    <name type="synonym">Abyssinian cabbage</name>
    <dbReference type="NCBI Taxonomy" id="52824"/>
    <lineage>
        <taxon>Eukaryota</taxon>
        <taxon>Viridiplantae</taxon>
        <taxon>Streptophyta</taxon>
        <taxon>Embryophyta</taxon>
        <taxon>Tracheophyta</taxon>
        <taxon>Spermatophyta</taxon>
        <taxon>Magnoliopsida</taxon>
        <taxon>eudicotyledons</taxon>
        <taxon>Gunneridae</taxon>
        <taxon>Pentapetalae</taxon>
        <taxon>rosids</taxon>
        <taxon>malvids</taxon>
        <taxon>Brassicales</taxon>
        <taxon>Brassicaceae</taxon>
        <taxon>Brassiceae</taxon>
        <taxon>Brassica</taxon>
    </lineage>
</organism>
<dbReference type="CDD" id="cd07323">
    <property type="entry name" value="LAM"/>
    <property type="match status" value="1"/>
</dbReference>
<keyword evidence="6" id="KW-1185">Reference proteome</keyword>
<dbReference type="InterPro" id="IPR036390">
    <property type="entry name" value="WH_DNA-bd_sf"/>
</dbReference>
<feature type="compositionally biased region" description="Polar residues" evidence="3">
    <location>
        <begin position="122"/>
        <end position="171"/>
    </location>
</feature>
<dbReference type="PANTHER" id="PTHR22792">
    <property type="entry name" value="LUPUS LA PROTEIN-RELATED"/>
    <property type="match status" value="1"/>
</dbReference>
<dbReference type="PANTHER" id="PTHR22792:SF139">
    <property type="entry name" value="HTH LA-TYPE RNA-BINDING DOMAIN-CONTAINING PROTEIN"/>
    <property type="match status" value="1"/>
</dbReference>
<feature type="domain" description="HTH La-type RNA-binding" evidence="4">
    <location>
        <begin position="273"/>
        <end position="362"/>
    </location>
</feature>
<feature type="compositionally biased region" description="Pro residues" evidence="3">
    <location>
        <begin position="179"/>
        <end position="195"/>
    </location>
</feature>
<dbReference type="InterPro" id="IPR006630">
    <property type="entry name" value="La_HTH"/>
</dbReference>
<comment type="caution">
    <text evidence="5">The sequence shown here is derived from an EMBL/GenBank/DDBJ whole genome shotgun (WGS) entry which is preliminary data.</text>
</comment>
<dbReference type="Gene3D" id="1.10.10.10">
    <property type="entry name" value="Winged helix-like DNA-binding domain superfamily/Winged helix DNA-binding domain"/>
    <property type="match status" value="1"/>
</dbReference>
<proteinExistence type="predicted"/>
<dbReference type="InterPro" id="IPR036388">
    <property type="entry name" value="WH-like_DNA-bd_sf"/>
</dbReference>
<dbReference type="AlphaFoldDB" id="A0A8X7SFH8"/>
<dbReference type="Pfam" id="PF05383">
    <property type="entry name" value="La"/>
    <property type="match status" value="1"/>
</dbReference>
<sequence length="389" mass="44490">MKIMEKEKSDYSEMFEGKSENKPARNKEIMEALLWPSVTETGNAALCSNNSSTDSLRSLGCDGSSSSVSFFSQRSSIPAETERMHQEFIDQAIAFTSGMVFQPSGESSYGNPLPYTSRRGHNQGNEFASGSHVSTQNQHQQNSYKNHNVSHQSHGGRQNQEHVNQNWNPQENLHEQDGFPPPPRGGTPPFVRPSPPIPSIYAQHIPVQPFYYPIAFADLSPPMMYYHPQSMPFIDPHAVFFPSQYPSRMPTIEPPPVSVPSQEAPLKTKIQNQVQKVPLKTKILNQVQYYLSEDNLPNDVYLRKRMNDEGFVHIEFIAGFNKLKALTSNVQLILDSLRYSDIVEVQGYEIRNRHVWRKYVMPHDWRVTFYQSAEYILANNHQNMQLEQN</sequence>
<dbReference type="PROSITE" id="PS50961">
    <property type="entry name" value="HTH_LA"/>
    <property type="match status" value="1"/>
</dbReference>
<evidence type="ECO:0000256" key="3">
    <source>
        <dbReference type="SAM" id="MobiDB-lite"/>
    </source>
</evidence>
<dbReference type="GO" id="GO:0003723">
    <property type="term" value="F:RNA binding"/>
    <property type="evidence" value="ECO:0007669"/>
    <property type="project" value="UniProtKB-UniRule"/>
</dbReference>
<evidence type="ECO:0000313" key="5">
    <source>
        <dbReference type="EMBL" id="KAG2303054.1"/>
    </source>
</evidence>